<evidence type="ECO:0000256" key="3">
    <source>
        <dbReference type="ARBA" id="ARBA00023125"/>
    </source>
</evidence>
<dbReference type="Pfam" id="PF00126">
    <property type="entry name" value="HTH_1"/>
    <property type="match status" value="1"/>
</dbReference>
<dbReference type="PANTHER" id="PTHR30126">
    <property type="entry name" value="HTH-TYPE TRANSCRIPTIONAL REGULATOR"/>
    <property type="match status" value="1"/>
</dbReference>
<organism evidence="6 7">
    <name type="scientific">Hymenobacter profundi</name>
    <dbReference type="NCBI Taxonomy" id="1982110"/>
    <lineage>
        <taxon>Bacteria</taxon>
        <taxon>Pseudomonadati</taxon>
        <taxon>Bacteroidota</taxon>
        <taxon>Cytophagia</taxon>
        <taxon>Cytophagales</taxon>
        <taxon>Hymenobacteraceae</taxon>
        <taxon>Hymenobacter</taxon>
    </lineage>
</organism>
<sequence length="157" mass="18007">MPDFRLRVFLTVARHLSFTKAAQELFISQPAVTKHVRELERAYGQRLFERRGSRIRLTEAGQALLTHATAVEQLDEQLHQPLLTLRDTESGRLRLGASTTLMQYVLPRLLPRFQARYSNVMLSLRNRNAEQIAEALLDGQIDLGFVDGRSKSRDLHL</sequence>
<dbReference type="RefSeq" id="WP_219158009.1">
    <property type="nucleotide sequence ID" value="NZ_JAHWGL010000018.1"/>
</dbReference>
<gene>
    <name evidence="6" type="ORF">KYK14_06800</name>
</gene>
<evidence type="ECO:0000256" key="2">
    <source>
        <dbReference type="ARBA" id="ARBA00023015"/>
    </source>
</evidence>
<evidence type="ECO:0000313" key="6">
    <source>
        <dbReference type="EMBL" id="MBW3128251.1"/>
    </source>
</evidence>
<name>A0ABS6WXD0_9BACT</name>
<accession>A0ABS6WXD0</accession>
<feature type="domain" description="HTH lysR-type" evidence="5">
    <location>
        <begin position="1"/>
        <end position="58"/>
    </location>
</feature>
<evidence type="ECO:0000256" key="4">
    <source>
        <dbReference type="ARBA" id="ARBA00023163"/>
    </source>
</evidence>
<keyword evidence="4" id="KW-0804">Transcription</keyword>
<dbReference type="PANTHER" id="PTHR30126:SF39">
    <property type="entry name" value="HTH-TYPE TRANSCRIPTIONAL REGULATOR CYSL"/>
    <property type="match status" value="1"/>
</dbReference>
<keyword evidence="7" id="KW-1185">Reference proteome</keyword>
<dbReference type="PROSITE" id="PS50931">
    <property type="entry name" value="HTH_LYSR"/>
    <property type="match status" value="1"/>
</dbReference>
<reference evidence="6 7" key="1">
    <citation type="submission" date="2021-07" db="EMBL/GenBank/DDBJ databases">
        <title>Hymenobacter profundi sp. nov., isolated from deep-sea water.</title>
        <authorList>
            <person name="Kim M.K."/>
        </authorList>
    </citation>
    <scope>NUCLEOTIDE SEQUENCE [LARGE SCALE GENOMIC DNA]</scope>
    <source>
        <strain evidence="6 7">M2</strain>
    </source>
</reference>
<protein>
    <submittedName>
        <fullName evidence="6">LysR family transcriptional regulator</fullName>
    </submittedName>
</protein>
<evidence type="ECO:0000259" key="5">
    <source>
        <dbReference type="PROSITE" id="PS50931"/>
    </source>
</evidence>
<comment type="similarity">
    <text evidence="1">Belongs to the LysR transcriptional regulatory family.</text>
</comment>
<dbReference type="Proteomes" id="UP000826188">
    <property type="component" value="Unassembled WGS sequence"/>
</dbReference>
<dbReference type="Pfam" id="PF03466">
    <property type="entry name" value="LysR_substrate"/>
    <property type="match status" value="1"/>
</dbReference>
<dbReference type="InterPro" id="IPR000847">
    <property type="entry name" value="LysR_HTH_N"/>
</dbReference>
<evidence type="ECO:0000313" key="7">
    <source>
        <dbReference type="Proteomes" id="UP000826188"/>
    </source>
</evidence>
<dbReference type="InterPro" id="IPR005119">
    <property type="entry name" value="LysR_subst-bd"/>
</dbReference>
<keyword evidence="3" id="KW-0238">DNA-binding</keyword>
<keyword evidence="2" id="KW-0805">Transcription regulation</keyword>
<comment type="caution">
    <text evidence="6">The sequence shown here is derived from an EMBL/GenBank/DDBJ whole genome shotgun (WGS) entry which is preliminary data.</text>
</comment>
<proteinExistence type="inferred from homology"/>
<evidence type="ECO:0000256" key="1">
    <source>
        <dbReference type="ARBA" id="ARBA00009437"/>
    </source>
</evidence>
<dbReference type="EMBL" id="JAHWGL010000018">
    <property type="protein sequence ID" value="MBW3128251.1"/>
    <property type="molecule type" value="Genomic_DNA"/>
</dbReference>